<feature type="transmembrane region" description="Helical" evidence="3">
    <location>
        <begin position="162"/>
        <end position="188"/>
    </location>
</feature>
<evidence type="ECO:0000256" key="3">
    <source>
        <dbReference type="SAM" id="Phobius"/>
    </source>
</evidence>
<dbReference type="EMBL" id="CAADIW010000058">
    <property type="protein sequence ID" value="VFS43401.1"/>
    <property type="molecule type" value="Genomic_DNA"/>
</dbReference>
<keyword evidence="3" id="KW-0812">Transmembrane</keyword>
<sequence>MDDELKQRLHRHFSDAVITEMTALIAFQNLSARFNAALDIPSQGLCATFKETPMLDRHLHPRIKPMLNTLVAALDKPFITPDGVTLVGFAVGVLALPFLALGWYPAALFAILVNRLMDGLDGALARRRGLSDAGGFLDIALDFLFYALVPFGFALAAPAENALAAAWLLFAFIGTGSSFLAFAALAAKHNIDNPGYAHKSFYYIGGLTEGTETIALFVLCCLFPAHFTLFAWVFGALCWLTTTTRIWSGYVTLKSLTR</sequence>
<dbReference type="AlphaFoldDB" id="A0A484Z762"/>
<protein>
    <submittedName>
        <fullName evidence="4">Phosphatidylglycerophosphate synthase</fullName>
    </submittedName>
</protein>
<dbReference type="InterPro" id="IPR048254">
    <property type="entry name" value="CDP_ALCOHOL_P_TRANSF_CS"/>
</dbReference>
<dbReference type="GO" id="GO:0008654">
    <property type="term" value="P:phospholipid biosynthetic process"/>
    <property type="evidence" value="ECO:0007669"/>
    <property type="project" value="InterPro"/>
</dbReference>
<feature type="transmembrane region" description="Helical" evidence="3">
    <location>
        <begin position="86"/>
        <end position="113"/>
    </location>
</feature>
<dbReference type="InterPro" id="IPR000462">
    <property type="entry name" value="CDP-OH_P_trans"/>
</dbReference>
<accession>A0A484Z762</accession>
<dbReference type="PROSITE" id="PS00379">
    <property type="entry name" value="CDP_ALCOHOL_P_TRANSF"/>
    <property type="match status" value="1"/>
</dbReference>
<dbReference type="Gene3D" id="1.20.120.1760">
    <property type="match status" value="1"/>
</dbReference>
<keyword evidence="3" id="KW-0472">Membrane</keyword>
<dbReference type="Proteomes" id="UP000351155">
    <property type="component" value="Unassembled WGS sequence"/>
</dbReference>
<keyword evidence="3" id="KW-1133">Transmembrane helix</keyword>
<evidence type="ECO:0000313" key="4">
    <source>
        <dbReference type="EMBL" id="VFS43401.1"/>
    </source>
</evidence>
<dbReference type="GO" id="GO:0016780">
    <property type="term" value="F:phosphotransferase activity, for other substituted phosphate groups"/>
    <property type="evidence" value="ECO:0007669"/>
    <property type="project" value="InterPro"/>
</dbReference>
<reference evidence="4 5" key="1">
    <citation type="submission" date="2019-03" db="EMBL/GenBank/DDBJ databases">
        <authorList>
            <consortium name="Pathogen Informatics"/>
        </authorList>
    </citation>
    <scope>NUCLEOTIDE SEQUENCE [LARGE SCALE GENOMIC DNA]</scope>
    <source>
        <strain evidence="4 5">NCTC12126</strain>
    </source>
</reference>
<dbReference type="GO" id="GO:0016020">
    <property type="term" value="C:membrane"/>
    <property type="evidence" value="ECO:0007669"/>
    <property type="project" value="InterPro"/>
</dbReference>
<feature type="transmembrane region" description="Helical" evidence="3">
    <location>
        <begin position="231"/>
        <end position="253"/>
    </location>
</feature>
<name>A0A484Z762_9ENTR</name>
<proteinExistence type="inferred from homology"/>
<comment type="similarity">
    <text evidence="2">Belongs to the CDP-alcohol phosphatidyltransferase class-I family.</text>
</comment>
<keyword evidence="1 2" id="KW-0808">Transferase</keyword>
<feature type="transmembrane region" description="Helical" evidence="3">
    <location>
        <begin position="134"/>
        <end position="156"/>
    </location>
</feature>
<dbReference type="SUPFAM" id="SSF69118">
    <property type="entry name" value="AhpD-like"/>
    <property type="match status" value="1"/>
</dbReference>
<feature type="transmembrane region" description="Helical" evidence="3">
    <location>
        <begin position="200"/>
        <end position="225"/>
    </location>
</feature>
<dbReference type="Pfam" id="PF01066">
    <property type="entry name" value="CDP-OH_P_transf"/>
    <property type="match status" value="1"/>
</dbReference>
<organism evidence="4 5">
    <name type="scientific">Enterobacter cancerogenus</name>
    <dbReference type="NCBI Taxonomy" id="69218"/>
    <lineage>
        <taxon>Bacteria</taxon>
        <taxon>Pseudomonadati</taxon>
        <taxon>Pseudomonadota</taxon>
        <taxon>Gammaproteobacteria</taxon>
        <taxon>Enterobacterales</taxon>
        <taxon>Enterobacteriaceae</taxon>
        <taxon>Enterobacter</taxon>
        <taxon>Enterobacter cloacae complex</taxon>
    </lineage>
</organism>
<evidence type="ECO:0000256" key="1">
    <source>
        <dbReference type="ARBA" id="ARBA00022679"/>
    </source>
</evidence>
<evidence type="ECO:0000313" key="5">
    <source>
        <dbReference type="Proteomes" id="UP000351155"/>
    </source>
</evidence>
<dbReference type="Gene3D" id="1.20.1290.10">
    <property type="entry name" value="AhpD-like"/>
    <property type="match status" value="1"/>
</dbReference>
<dbReference type="InterPro" id="IPR029032">
    <property type="entry name" value="AhpD-like"/>
</dbReference>
<dbReference type="InterPro" id="IPR043130">
    <property type="entry name" value="CDP-OH_PTrfase_TM_dom"/>
</dbReference>
<gene>
    <name evidence="4" type="primary">ynjF</name>
    <name evidence="4" type="ORF">NCTC12126_04806</name>
</gene>
<evidence type="ECO:0000256" key="2">
    <source>
        <dbReference type="RuleBase" id="RU003750"/>
    </source>
</evidence>